<dbReference type="SUPFAM" id="SSF48317">
    <property type="entry name" value="Acid phosphatase/Vanadium-dependent haloperoxidase"/>
    <property type="match status" value="1"/>
</dbReference>
<feature type="signal peptide" evidence="2">
    <location>
        <begin position="1"/>
        <end position="22"/>
    </location>
</feature>
<sequence>MRTRIFLLLVSGLALAPIGAPAIAGAVTQAAASDATRAYRPLQYDNLVLNWNEAVLAAVRQNPPRPTVTARNLHLVHSAIYDAWAAYDEVAIGSRFGRALRRPAVERSEASKSMAMSHAAHRVASALYPGQRALFDALHRALGFSIDWEDQDAASPAGVGNLAADAVLGFWATDGSNWQEDFRDPTGYQPANPPGAAPGAAGYDPNRWQPLTVPTGKARDPSGQPAITADPASYSVQKFLTPHWGEVRPFALPSGDALRPPGPPIFGDPRPYVDARGRTTTNHEAWLEQYGEVLALHGTLDDSAIGAQRRCVAEFWADGPRSDTPPGHWNQIAQGIVLREGYGLGEAAKLYFALTGALHDAAIAAWDAKLGYDSGRPVTAIRHHWANSTVVSWAGPGKGVAAIPGSAWLPYQEATFVTPPFPEYVSGHSTFSMAAATTIARFVGSDVFHDPLHPTSIVLDLDDEPGPDTLGRFVDKDLSFERYDGPPMVLEWPSLFDAAREAGASRLYGGIHIQDANLRGLEMGRAIGEMALDRARQFFDGSATIAETAVLPARP</sequence>
<protein>
    <submittedName>
        <fullName evidence="5">Vanadium-dependent haloperoxidase</fullName>
    </submittedName>
</protein>
<comment type="caution">
    <text evidence="5">The sequence shown here is derived from an EMBL/GenBank/DDBJ whole genome shotgun (WGS) entry which is preliminary data.</text>
</comment>
<feature type="chain" id="PRO_5035161380" evidence="2">
    <location>
        <begin position="23"/>
        <end position="555"/>
    </location>
</feature>
<dbReference type="Proteomes" id="UP000655420">
    <property type="component" value="Unassembled WGS sequence"/>
</dbReference>
<gene>
    <name evidence="5" type="ORF">H0I76_16935</name>
</gene>
<keyword evidence="2" id="KW-0732">Signal</keyword>
<dbReference type="Gene3D" id="1.10.606.10">
    <property type="entry name" value="Vanadium-containing Chloroperoxidase, domain 2"/>
    <property type="match status" value="1"/>
</dbReference>
<accession>A0A8J7SHP7</accession>
<evidence type="ECO:0000256" key="2">
    <source>
        <dbReference type="SAM" id="SignalP"/>
    </source>
</evidence>
<dbReference type="InterPro" id="IPR036938">
    <property type="entry name" value="PAP2/HPO_sf"/>
</dbReference>
<proteinExistence type="predicted"/>
<dbReference type="InterPro" id="IPR016119">
    <property type="entry name" value="Br/Cl_peroxidase_C"/>
</dbReference>
<dbReference type="Gene3D" id="1.20.144.10">
    <property type="entry name" value="Phosphatidic acid phosphatase type 2/haloperoxidase"/>
    <property type="match status" value="1"/>
</dbReference>
<evidence type="ECO:0000256" key="1">
    <source>
        <dbReference type="SAM" id="MobiDB-lite"/>
    </source>
</evidence>
<feature type="region of interest" description="Disordered" evidence="1">
    <location>
        <begin position="179"/>
        <end position="209"/>
    </location>
</feature>
<dbReference type="Pfam" id="PF22778">
    <property type="entry name" value="VCPO_2nd"/>
    <property type="match status" value="1"/>
</dbReference>
<organism evidence="5 6">
    <name type="scientific">Thermohalobaculum xanthum</name>
    <dbReference type="NCBI Taxonomy" id="2753746"/>
    <lineage>
        <taxon>Bacteria</taxon>
        <taxon>Pseudomonadati</taxon>
        <taxon>Pseudomonadota</taxon>
        <taxon>Alphaproteobacteria</taxon>
        <taxon>Rhodobacterales</taxon>
        <taxon>Paracoccaceae</taxon>
        <taxon>Thermohalobaculum</taxon>
    </lineage>
</organism>
<dbReference type="AlphaFoldDB" id="A0A8J7SHP7"/>
<dbReference type="CDD" id="cd03398">
    <property type="entry name" value="PAP2_haloperoxidase"/>
    <property type="match status" value="1"/>
</dbReference>
<dbReference type="GO" id="GO:0004601">
    <property type="term" value="F:peroxidase activity"/>
    <property type="evidence" value="ECO:0007669"/>
    <property type="project" value="InterPro"/>
</dbReference>
<feature type="domain" description="Vanadium-dependent haloperoxidase NapH1-like second helical-bundle" evidence="4">
    <location>
        <begin position="350"/>
        <end position="448"/>
    </location>
</feature>
<dbReference type="PANTHER" id="PTHR34599:SF2">
    <property type="entry name" value="TRAF-TYPE DOMAIN-CONTAINING PROTEIN"/>
    <property type="match status" value="1"/>
</dbReference>
<evidence type="ECO:0000313" key="6">
    <source>
        <dbReference type="Proteomes" id="UP000655420"/>
    </source>
</evidence>
<keyword evidence="6" id="KW-1185">Reference proteome</keyword>
<dbReference type="InterPro" id="IPR055161">
    <property type="entry name" value="NapH1-like_2nd"/>
</dbReference>
<dbReference type="InterPro" id="IPR049283">
    <property type="entry name" value="DUF6851"/>
</dbReference>
<dbReference type="RefSeq" id="WP_200612665.1">
    <property type="nucleotide sequence ID" value="NZ_JAEHHL010000012.1"/>
</dbReference>
<dbReference type="InterPro" id="IPR052559">
    <property type="entry name" value="V-haloperoxidase"/>
</dbReference>
<dbReference type="EMBL" id="JAEHHL010000012">
    <property type="protein sequence ID" value="MBK0400887.1"/>
    <property type="molecule type" value="Genomic_DNA"/>
</dbReference>
<evidence type="ECO:0000259" key="4">
    <source>
        <dbReference type="Pfam" id="PF22778"/>
    </source>
</evidence>
<dbReference type="Pfam" id="PF21167">
    <property type="entry name" value="DUF6851"/>
    <property type="match status" value="1"/>
</dbReference>
<feature type="domain" description="DUF6851" evidence="3">
    <location>
        <begin position="75"/>
        <end position="210"/>
    </location>
</feature>
<evidence type="ECO:0000313" key="5">
    <source>
        <dbReference type="EMBL" id="MBK0400887.1"/>
    </source>
</evidence>
<evidence type="ECO:0000259" key="3">
    <source>
        <dbReference type="Pfam" id="PF21167"/>
    </source>
</evidence>
<reference evidence="5" key="1">
    <citation type="submission" date="2020-12" db="EMBL/GenBank/DDBJ databases">
        <title>Bacterial taxonomy.</title>
        <authorList>
            <person name="Pan X."/>
        </authorList>
    </citation>
    <scope>NUCLEOTIDE SEQUENCE</scope>
    <source>
        <strain evidence="5">M0105</strain>
    </source>
</reference>
<dbReference type="PANTHER" id="PTHR34599">
    <property type="entry name" value="PEROXIDASE-RELATED"/>
    <property type="match status" value="1"/>
</dbReference>
<name>A0A8J7SHP7_9RHOB</name>